<dbReference type="InterPro" id="IPR000600">
    <property type="entry name" value="ROK"/>
</dbReference>
<protein>
    <submittedName>
        <fullName evidence="3">ROK family transcriptional regulator</fullName>
    </submittedName>
</protein>
<evidence type="ECO:0000256" key="1">
    <source>
        <dbReference type="ARBA" id="ARBA00006479"/>
    </source>
</evidence>
<comment type="similarity">
    <text evidence="1">Belongs to the ROK (NagC/XylR) family.</text>
</comment>
<gene>
    <name evidence="3" type="ORF">MHL29_04730</name>
</gene>
<evidence type="ECO:0000256" key="2">
    <source>
        <dbReference type="SAM" id="MobiDB-lite"/>
    </source>
</evidence>
<dbReference type="SUPFAM" id="SSF46785">
    <property type="entry name" value="Winged helix' DNA-binding domain"/>
    <property type="match status" value="1"/>
</dbReference>
<evidence type="ECO:0000313" key="3">
    <source>
        <dbReference type="EMBL" id="MCG7321202.1"/>
    </source>
</evidence>
<organism evidence="3 4">
    <name type="scientific">Arsenicicoccus bolidensis</name>
    <dbReference type="NCBI Taxonomy" id="229480"/>
    <lineage>
        <taxon>Bacteria</taxon>
        <taxon>Bacillati</taxon>
        <taxon>Actinomycetota</taxon>
        <taxon>Actinomycetes</taxon>
        <taxon>Micrococcales</taxon>
        <taxon>Intrasporangiaceae</taxon>
        <taxon>Arsenicicoccus</taxon>
    </lineage>
</organism>
<dbReference type="InterPro" id="IPR036388">
    <property type="entry name" value="WH-like_DNA-bd_sf"/>
</dbReference>
<dbReference type="Gene3D" id="1.10.10.10">
    <property type="entry name" value="Winged helix-like DNA-binding domain superfamily/Winged helix DNA-binding domain"/>
    <property type="match status" value="1"/>
</dbReference>
<feature type="region of interest" description="Disordered" evidence="2">
    <location>
        <begin position="1"/>
        <end position="26"/>
    </location>
</feature>
<proteinExistence type="inferred from homology"/>
<dbReference type="Pfam" id="PF00480">
    <property type="entry name" value="ROK"/>
    <property type="match status" value="1"/>
</dbReference>
<keyword evidence="4" id="KW-1185">Reference proteome</keyword>
<sequence>MPQDRRTRSRTAPRGSGSPSALRRANTERVLRHLRSSGASTQADLARATGLSPATVSNLVRSLVDDGRVATGTTTASGRRATQVTLVPQAGRQVALGIDVGRRHVRVVVATESGEVVGESAHELPAGHRASECLQVVADLVSEVRVAADHAGHRLVGAGLGIPGPVDVRTGLVGHGAILPEWVGLPVAETFAERLGMPVHVDNDATLGALAEARWGAYKGVQDLVYVKVASGVGSGLVLGGRVHRGHLGMTGEIGHLPVAAYGQVCRCGNRGCLETVASVPSMLAALGVSAGRLPRTSELISLVQAGDPAALRVLEDAGAALGQVCGGLCNVINPAVIAVGGPLTAVGEALLPSIRHGLSRATTPAVAEATVLTLTTLGDRTEALGAAALAHSAD</sequence>
<dbReference type="Gene3D" id="3.30.420.40">
    <property type="match status" value="2"/>
</dbReference>
<dbReference type="Pfam" id="PF13412">
    <property type="entry name" value="HTH_24"/>
    <property type="match status" value="1"/>
</dbReference>
<dbReference type="InterPro" id="IPR043129">
    <property type="entry name" value="ATPase_NBD"/>
</dbReference>
<reference evidence="3 4" key="1">
    <citation type="submission" date="2022-02" db="EMBL/GenBank/DDBJ databases">
        <title>Uncovering new skin microbiome diversity through culturing and metagenomics.</title>
        <authorList>
            <person name="Conlan S."/>
            <person name="Deming C."/>
            <person name="Nisc Comparative Sequencing Program N."/>
            <person name="Segre J.A."/>
        </authorList>
    </citation>
    <scope>NUCLEOTIDE SEQUENCE [LARGE SCALE GENOMIC DNA]</scope>
    <source>
        <strain evidence="3 4">ACRQZ</strain>
    </source>
</reference>
<comment type="caution">
    <text evidence="3">The sequence shown here is derived from an EMBL/GenBank/DDBJ whole genome shotgun (WGS) entry which is preliminary data.</text>
</comment>
<evidence type="ECO:0000313" key="4">
    <source>
        <dbReference type="Proteomes" id="UP001521931"/>
    </source>
</evidence>
<dbReference type="Proteomes" id="UP001521931">
    <property type="component" value="Unassembled WGS sequence"/>
</dbReference>
<dbReference type="InterPro" id="IPR036390">
    <property type="entry name" value="WH_DNA-bd_sf"/>
</dbReference>
<dbReference type="RefSeq" id="WP_239262687.1">
    <property type="nucleotide sequence ID" value="NZ_JAKRCV010000009.1"/>
</dbReference>
<dbReference type="SUPFAM" id="SSF53067">
    <property type="entry name" value="Actin-like ATPase domain"/>
    <property type="match status" value="1"/>
</dbReference>
<accession>A0ABS9Q019</accession>
<dbReference type="InterPro" id="IPR049874">
    <property type="entry name" value="ROK_cs"/>
</dbReference>
<dbReference type="PANTHER" id="PTHR18964:SF149">
    <property type="entry name" value="BIFUNCTIONAL UDP-N-ACETYLGLUCOSAMINE 2-EPIMERASE_N-ACETYLMANNOSAMINE KINASE"/>
    <property type="match status" value="1"/>
</dbReference>
<name>A0ABS9Q019_9MICO</name>
<dbReference type="PROSITE" id="PS01125">
    <property type="entry name" value="ROK"/>
    <property type="match status" value="1"/>
</dbReference>
<dbReference type="PANTHER" id="PTHR18964">
    <property type="entry name" value="ROK (REPRESSOR, ORF, KINASE) FAMILY"/>
    <property type="match status" value="1"/>
</dbReference>
<dbReference type="EMBL" id="JAKRCV010000009">
    <property type="protein sequence ID" value="MCG7321202.1"/>
    <property type="molecule type" value="Genomic_DNA"/>
</dbReference>